<evidence type="ECO:0000259" key="3">
    <source>
        <dbReference type="PROSITE" id="PS50801"/>
    </source>
</evidence>
<feature type="domain" description="STAS" evidence="3">
    <location>
        <begin position="391"/>
        <end position="487"/>
    </location>
</feature>
<dbReference type="GO" id="GO:0016758">
    <property type="term" value="F:hexosyltransferase activity"/>
    <property type="evidence" value="ECO:0007669"/>
    <property type="project" value="TreeGrafter"/>
</dbReference>
<dbReference type="AlphaFoldDB" id="A0A6C2UM77"/>
<dbReference type="Gene3D" id="3.30.750.24">
    <property type="entry name" value="STAS domain"/>
    <property type="match status" value="2"/>
</dbReference>
<dbReference type="SUPFAM" id="SSF52091">
    <property type="entry name" value="SpoIIaa-like"/>
    <property type="match status" value="2"/>
</dbReference>
<dbReference type="Proteomes" id="UP000346198">
    <property type="component" value="Unassembled WGS sequence"/>
</dbReference>
<evidence type="ECO:0000313" key="4">
    <source>
        <dbReference type="EMBL" id="VGO21380.1"/>
    </source>
</evidence>
<protein>
    <submittedName>
        <fullName evidence="4">N-acetylglucosaminyldiphosphoundecaprenol N-acetyl-beta-D-mannosaminyltransferase</fullName>
    </submittedName>
</protein>
<dbReference type="RefSeq" id="WP_136062856.1">
    <property type="nucleotide sequence ID" value="NZ_CAAHFH010000002.1"/>
</dbReference>
<accession>A0A6C2UM77</accession>
<reference evidence="4 5" key="1">
    <citation type="submission" date="2019-04" db="EMBL/GenBank/DDBJ databases">
        <authorList>
            <person name="Van Vliet M D."/>
        </authorList>
    </citation>
    <scope>NUCLEOTIDE SEQUENCE [LARGE SCALE GENOMIC DNA]</scope>
    <source>
        <strain evidence="4 5">F21</strain>
    </source>
</reference>
<proteinExistence type="predicted"/>
<evidence type="ECO:0000256" key="1">
    <source>
        <dbReference type="ARBA" id="ARBA00022676"/>
    </source>
</evidence>
<dbReference type="EMBL" id="CAAHFH010000002">
    <property type="protein sequence ID" value="VGO21380.1"/>
    <property type="molecule type" value="Genomic_DNA"/>
</dbReference>
<dbReference type="PROSITE" id="PS50801">
    <property type="entry name" value="STAS"/>
    <property type="match status" value="2"/>
</dbReference>
<evidence type="ECO:0000313" key="5">
    <source>
        <dbReference type="Proteomes" id="UP000346198"/>
    </source>
</evidence>
<keyword evidence="1" id="KW-0328">Glycosyltransferase</keyword>
<keyword evidence="5" id="KW-1185">Reference proteome</keyword>
<dbReference type="Pfam" id="PF01740">
    <property type="entry name" value="STAS"/>
    <property type="match status" value="2"/>
</dbReference>
<gene>
    <name evidence="4" type="primary">tarA</name>
    <name evidence="4" type="ORF">SCARR_03453</name>
</gene>
<dbReference type="Pfam" id="PF03808">
    <property type="entry name" value="Glyco_tran_WecG"/>
    <property type="match status" value="1"/>
</dbReference>
<sequence length="487" mass="53864">MANERSAPLSLAICGVPFHNVSFDEAVEWIVDRVRSGRPANIATANLDFVTRAWSDPELQRILIDADLVLADGFPIVKLAPFFGPALKGRVTGSDLTPMLAKRASAEGFSIYGLGAAVGVAEKAMAILKERHPELKVAGISSPPYVPLLEMDHRGILQQLDTAKPDILFVALGSPKQEKFISMHVRGWNVPVAMGVGASLDFVAGEQRRAPVWVQRIYLEWLWRICSSPRRLFRRYMANLGFLFSATLKMFSIHCMADKPVPFHALVEEGIQALGERGISVERFQRLESEDAARGFVERLAAATVEAHVLVDLHAVPWLDSLELGALLEVNKSCRSRSRRLILYGLRAKVRRLLETCHLIDYFDTADSLDAVEGIVQNLKEHADGGTLYEEGALTLELPIELTAATIPRFEKEADFIRHELKEQGILKTVEVDAAQLDFIDSSGLGFLISLKKATQDEGVSMSIANLAAKPRRTFEIARVDKILLHG</sequence>
<name>A0A6C2UM77_9BACT</name>
<dbReference type="InterPro" id="IPR002645">
    <property type="entry name" value="STAS_dom"/>
</dbReference>
<dbReference type="InterPro" id="IPR036513">
    <property type="entry name" value="STAS_dom_sf"/>
</dbReference>
<dbReference type="PANTHER" id="PTHR34136:SF1">
    <property type="entry name" value="UDP-N-ACETYL-D-MANNOSAMINURONIC ACID TRANSFERASE"/>
    <property type="match status" value="1"/>
</dbReference>
<evidence type="ECO:0000256" key="2">
    <source>
        <dbReference type="ARBA" id="ARBA00022679"/>
    </source>
</evidence>
<dbReference type="NCBIfam" id="TIGR00696">
    <property type="entry name" value="wecG_tagA_cpsF"/>
    <property type="match status" value="1"/>
</dbReference>
<dbReference type="CDD" id="cd06533">
    <property type="entry name" value="Glyco_transf_WecG_TagA"/>
    <property type="match status" value="1"/>
</dbReference>
<organism evidence="4 5">
    <name type="scientific">Pontiella sulfatireligans</name>
    <dbReference type="NCBI Taxonomy" id="2750658"/>
    <lineage>
        <taxon>Bacteria</taxon>
        <taxon>Pseudomonadati</taxon>
        <taxon>Kiritimatiellota</taxon>
        <taxon>Kiritimatiellia</taxon>
        <taxon>Kiritimatiellales</taxon>
        <taxon>Pontiellaceae</taxon>
        <taxon>Pontiella</taxon>
    </lineage>
</organism>
<dbReference type="CDD" id="cd07043">
    <property type="entry name" value="STAS_anti-anti-sigma_factors"/>
    <property type="match status" value="2"/>
</dbReference>
<feature type="domain" description="STAS" evidence="3">
    <location>
        <begin position="292"/>
        <end position="379"/>
    </location>
</feature>
<dbReference type="InterPro" id="IPR004629">
    <property type="entry name" value="WecG_TagA_CpsF"/>
</dbReference>
<keyword evidence="2 4" id="KW-0808">Transferase</keyword>
<dbReference type="PANTHER" id="PTHR34136">
    <property type="match status" value="1"/>
</dbReference>